<reference evidence="2" key="1">
    <citation type="submission" date="2021-02" db="EMBL/GenBank/DDBJ databases">
        <authorList>
            <person name="Dougan E. K."/>
            <person name="Rhodes N."/>
            <person name="Thang M."/>
            <person name="Chan C."/>
        </authorList>
    </citation>
    <scope>NUCLEOTIDE SEQUENCE</scope>
</reference>
<feature type="compositionally biased region" description="Basic residues" evidence="1">
    <location>
        <begin position="309"/>
        <end position="319"/>
    </location>
</feature>
<evidence type="ECO:0000313" key="2">
    <source>
        <dbReference type="EMBL" id="CAE7346844.1"/>
    </source>
</evidence>
<dbReference type="Proteomes" id="UP000604046">
    <property type="component" value="Unassembled WGS sequence"/>
</dbReference>
<keyword evidence="3" id="KW-1185">Reference proteome</keyword>
<feature type="compositionally biased region" description="Basic residues" evidence="1">
    <location>
        <begin position="336"/>
        <end position="346"/>
    </location>
</feature>
<dbReference type="EMBL" id="CAJNDS010002137">
    <property type="protein sequence ID" value="CAE7346844.1"/>
    <property type="molecule type" value="Genomic_DNA"/>
</dbReference>
<sequence length="537" mass="59223">MGKGYKGKGGGARRRSQGSEDEQPKKWERKYLQAVDSKWHFGKANLRAYASDTGSPFYTKGKSDAEHLALRSLSERLTPATSEACNRMGIALSEGGGTVNMMAAFVDKYLENMEDASEKLGLKALAEGLGKSKGEQLRQVAAFFDKNFEGDKPTLSVEEAAAAWVTYFSTDSKEGAKPWQRLARSAATQYVFAMEMLQWFALCRDPKAWVEKMKTQKDLQPEAVQKWMRGPSSKERLVEALAKSYLAQVGKKSRRTCGLSSEASDTDEGKKDKKKRKEEKKRKRSSSSKTSASSSASSATKAASSGSSKQKKKDQKGKKKDKDAADKKSKADKKEKKTKKDKKRKSASSAEQSSPVKKPKKAAVTCKLFKDVDEGMLLDVDDKTHKNCCLPLSLARATLGPTAKKEEVHTWAAEWIKKLPENKQKACRVAANEAKLGEGLYEDYVKFEVDQESARAKIVFVVDTAEAKTKVWAGEDAAMGSLNPIFVRHEGFHFTALLPQSSDISTVLPDLPPIEAFSYVGPAELLMPLLKAQKPSK</sequence>
<feature type="compositionally biased region" description="Gly residues" evidence="1">
    <location>
        <begin position="1"/>
        <end position="10"/>
    </location>
</feature>
<accession>A0A812PAL4</accession>
<evidence type="ECO:0000256" key="1">
    <source>
        <dbReference type="SAM" id="MobiDB-lite"/>
    </source>
</evidence>
<feature type="compositionally biased region" description="Low complexity" evidence="1">
    <location>
        <begin position="287"/>
        <end position="308"/>
    </location>
</feature>
<feature type="region of interest" description="Disordered" evidence="1">
    <location>
        <begin position="1"/>
        <end position="26"/>
    </location>
</feature>
<feature type="compositionally biased region" description="Basic residues" evidence="1">
    <location>
        <begin position="272"/>
        <end position="286"/>
    </location>
</feature>
<gene>
    <name evidence="2" type="ORF">SNAT2548_LOCUS18194</name>
</gene>
<organism evidence="2 3">
    <name type="scientific">Symbiodinium natans</name>
    <dbReference type="NCBI Taxonomy" id="878477"/>
    <lineage>
        <taxon>Eukaryota</taxon>
        <taxon>Sar</taxon>
        <taxon>Alveolata</taxon>
        <taxon>Dinophyceae</taxon>
        <taxon>Suessiales</taxon>
        <taxon>Symbiodiniaceae</taxon>
        <taxon>Symbiodinium</taxon>
    </lineage>
</organism>
<evidence type="ECO:0000313" key="3">
    <source>
        <dbReference type="Proteomes" id="UP000604046"/>
    </source>
</evidence>
<comment type="caution">
    <text evidence="2">The sequence shown here is derived from an EMBL/GenBank/DDBJ whole genome shotgun (WGS) entry which is preliminary data.</text>
</comment>
<protein>
    <submittedName>
        <fullName evidence="2">Uncharacterized protein</fullName>
    </submittedName>
</protein>
<feature type="compositionally biased region" description="Basic and acidic residues" evidence="1">
    <location>
        <begin position="320"/>
        <end position="335"/>
    </location>
</feature>
<proteinExistence type="predicted"/>
<dbReference type="AlphaFoldDB" id="A0A812PAL4"/>
<feature type="region of interest" description="Disordered" evidence="1">
    <location>
        <begin position="253"/>
        <end position="360"/>
    </location>
</feature>
<name>A0A812PAL4_9DINO</name>